<dbReference type="Proteomes" id="UP000271624">
    <property type="component" value="Unassembled WGS sequence"/>
</dbReference>
<dbReference type="AlphaFoldDB" id="A0A433V3L0"/>
<dbReference type="Pfam" id="PF00149">
    <property type="entry name" value="Metallophos"/>
    <property type="match status" value="1"/>
</dbReference>
<comment type="caution">
    <text evidence="4">The sequence shown here is derived from an EMBL/GenBank/DDBJ whole genome shotgun (WGS) entry which is preliminary data.</text>
</comment>
<sequence length="303" mass="33077">MKEIRKKIKYFLLGLLGLIGALLIYGLIEPYIIDVEPQTASIPGLPASWVGQRVAVMGDWQVGMWLDNTPTIRRIVTRLVRERPAAVLIIGDFIYGAGKNAAEEINQSIELVRPLTSSGIPTYAVLGNHDYGMKSKNGNPDVQQATKLAQALEAVGVQVLENEAVILPSQIQQQTPLYLVGVGSHWANNDKPTVALAQVPDTAPRFVMMHNPDTFAKFPASSAPVAVAGHTHGGQIRLPFTPEWSWLTFVEQGQVHADGWIKDYGAPGNQLYVNRGIGFSIVPIRINCPPEVTLFTLQRSPSA</sequence>
<reference evidence="4" key="1">
    <citation type="submission" date="2018-12" db="EMBL/GenBank/DDBJ databases">
        <authorList>
            <person name="Will S."/>
            <person name="Neumann-Schaal M."/>
            <person name="Henke P."/>
        </authorList>
    </citation>
    <scope>NUCLEOTIDE SEQUENCE</scope>
    <source>
        <strain evidence="4">PCC 7102</strain>
    </source>
</reference>
<dbReference type="GO" id="GO:0016020">
    <property type="term" value="C:membrane"/>
    <property type="evidence" value="ECO:0007669"/>
    <property type="project" value="GOC"/>
</dbReference>
<proteinExistence type="predicted"/>
<dbReference type="InterPro" id="IPR051158">
    <property type="entry name" value="Metallophosphoesterase_sf"/>
</dbReference>
<reference evidence="4" key="2">
    <citation type="journal article" date="2019" name="Genome Biol. Evol.">
        <title>Day and night: Metabolic profiles and evolutionary relationships of six axenic non-marine cyanobacteria.</title>
        <authorList>
            <person name="Will S.E."/>
            <person name="Henke P."/>
            <person name="Boedeker C."/>
            <person name="Huang S."/>
            <person name="Brinkmann H."/>
            <person name="Rohde M."/>
            <person name="Jarek M."/>
            <person name="Friedl T."/>
            <person name="Seufert S."/>
            <person name="Schumacher M."/>
            <person name="Overmann J."/>
            <person name="Neumann-Schaal M."/>
            <person name="Petersen J."/>
        </authorList>
    </citation>
    <scope>NUCLEOTIDE SEQUENCE [LARGE SCALE GENOMIC DNA]</scope>
    <source>
        <strain evidence="4">PCC 7102</strain>
    </source>
</reference>
<dbReference type="EMBL" id="RSCL01000023">
    <property type="protein sequence ID" value="RUT00665.1"/>
    <property type="molecule type" value="Genomic_DNA"/>
</dbReference>
<evidence type="ECO:0000256" key="1">
    <source>
        <dbReference type="ARBA" id="ARBA00022723"/>
    </source>
</evidence>
<dbReference type="GO" id="GO:0046872">
    <property type="term" value="F:metal ion binding"/>
    <property type="evidence" value="ECO:0007669"/>
    <property type="project" value="UniProtKB-KW"/>
</dbReference>
<dbReference type="GO" id="GO:0009245">
    <property type="term" value="P:lipid A biosynthetic process"/>
    <property type="evidence" value="ECO:0007669"/>
    <property type="project" value="TreeGrafter"/>
</dbReference>
<dbReference type="InterPro" id="IPR029052">
    <property type="entry name" value="Metallo-depent_PP-like"/>
</dbReference>
<dbReference type="GO" id="GO:0008758">
    <property type="term" value="F:UDP-2,3-diacylglucosamine hydrolase activity"/>
    <property type="evidence" value="ECO:0007669"/>
    <property type="project" value="TreeGrafter"/>
</dbReference>
<dbReference type="RefSeq" id="WP_127085524.1">
    <property type="nucleotide sequence ID" value="NZ_RSCL01000023.1"/>
</dbReference>
<accession>A0A433V3L0</accession>
<keyword evidence="5" id="KW-1185">Reference proteome</keyword>
<dbReference type="SUPFAM" id="SSF56300">
    <property type="entry name" value="Metallo-dependent phosphatases"/>
    <property type="match status" value="1"/>
</dbReference>
<evidence type="ECO:0000313" key="5">
    <source>
        <dbReference type="Proteomes" id="UP000271624"/>
    </source>
</evidence>
<keyword evidence="2 4" id="KW-0378">Hydrolase</keyword>
<dbReference type="PANTHER" id="PTHR31302">
    <property type="entry name" value="TRANSMEMBRANE PROTEIN WITH METALLOPHOSPHOESTERASE DOMAIN-RELATED"/>
    <property type="match status" value="1"/>
</dbReference>
<feature type="domain" description="Calcineurin-like phosphoesterase" evidence="3">
    <location>
        <begin position="53"/>
        <end position="233"/>
    </location>
</feature>
<evidence type="ECO:0000313" key="4">
    <source>
        <dbReference type="EMBL" id="RUT00665.1"/>
    </source>
</evidence>
<evidence type="ECO:0000259" key="3">
    <source>
        <dbReference type="Pfam" id="PF00149"/>
    </source>
</evidence>
<name>A0A433V3L0_9CYAN</name>
<dbReference type="InterPro" id="IPR004843">
    <property type="entry name" value="Calcineurin-like_PHP"/>
</dbReference>
<gene>
    <name evidence="4" type="ORF">DSM106972_074360</name>
</gene>
<dbReference type="Gene3D" id="3.60.21.10">
    <property type="match status" value="1"/>
</dbReference>
<keyword evidence="1" id="KW-0479">Metal-binding</keyword>
<organism evidence="4 5">
    <name type="scientific">Dulcicalothrix desertica PCC 7102</name>
    <dbReference type="NCBI Taxonomy" id="232991"/>
    <lineage>
        <taxon>Bacteria</taxon>
        <taxon>Bacillati</taxon>
        <taxon>Cyanobacteriota</taxon>
        <taxon>Cyanophyceae</taxon>
        <taxon>Nostocales</taxon>
        <taxon>Calotrichaceae</taxon>
        <taxon>Dulcicalothrix</taxon>
    </lineage>
</organism>
<protein>
    <submittedName>
        <fullName evidence="4">Phosphohydrolase</fullName>
    </submittedName>
</protein>
<dbReference type="OrthoDB" id="9780884at2"/>
<evidence type="ECO:0000256" key="2">
    <source>
        <dbReference type="ARBA" id="ARBA00022801"/>
    </source>
</evidence>
<dbReference type="PANTHER" id="PTHR31302:SF31">
    <property type="entry name" value="PHOSPHODIESTERASE YAEI"/>
    <property type="match status" value="1"/>
</dbReference>